<evidence type="ECO:0000313" key="2">
    <source>
        <dbReference type="Proteomes" id="UP001283361"/>
    </source>
</evidence>
<keyword evidence="2" id="KW-1185">Reference proteome</keyword>
<accession>A0AAE1CXM1</accession>
<organism evidence="1 2">
    <name type="scientific">Elysia crispata</name>
    <name type="common">lettuce slug</name>
    <dbReference type="NCBI Taxonomy" id="231223"/>
    <lineage>
        <taxon>Eukaryota</taxon>
        <taxon>Metazoa</taxon>
        <taxon>Spiralia</taxon>
        <taxon>Lophotrochozoa</taxon>
        <taxon>Mollusca</taxon>
        <taxon>Gastropoda</taxon>
        <taxon>Heterobranchia</taxon>
        <taxon>Euthyneura</taxon>
        <taxon>Panpulmonata</taxon>
        <taxon>Sacoglossa</taxon>
        <taxon>Placobranchoidea</taxon>
        <taxon>Plakobranchidae</taxon>
        <taxon>Elysia</taxon>
    </lineage>
</organism>
<comment type="caution">
    <text evidence="1">The sequence shown here is derived from an EMBL/GenBank/DDBJ whole genome shotgun (WGS) entry which is preliminary data.</text>
</comment>
<evidence type="ECO:0000313" key="1">
    <source>
        <dbReference type="EMBL" id="KAK3742262.1"/>
    </source>
</evidence>
<gene>
    <name evidence="1" type="ORF">RRG08_017806</name>
</gene>
<sequence>MITAATTIAEKCCFGEWVLDGVISTLLFADVDVADFNDPHYIAVMFVAAACDESESSWNVEMSRPDWIPAVARLC</sequence>
<name>A0AAE1CXM1_9GAST</name>
<proteinExistence type="predicted"/>
<dbReference type="Proteomes" id="UP001283361">
    <property type="component" value="Unassembled WGS sequence"/>
</dbReference>
<reference evidence="1" key="1">
    <citation type="journal article" date="2023" name="G3 (Bethesda)">
        <title>A reference genome for the long-term kleptoplast-retaining sea slug Elysia crispata morphotype clarki.</title>
        <authorList>
            <person name="Eastman K.E."/>
            <person name="Pendleton A.L."/>
            <person name="Shaikh M.A."/>
            <person name="Suttiyut T."/>
            <person name="Ogas R."/>
            <person name="Tomko P."/>
            <person name="Gavelis G."/>
            <person name="Widhalm J.R."/>
            <person name="Wisecaver J.H."/>
        </authorList>
    </citation>
    <scope>NUCLEOTIDE SEQUENCE</scope>
    <source>
        <strain evidence="1">ECLA1</strain>
    </source>
</reference>
<dbReference type="AlphaFoldDB" id="A0AAE1CXM1"/>
<protein>
    <submittedName>
        <fullName evidence="1">Uncharacterized protein</fullName>
    </submittedName>
</protein>
<dbReference type="EMBL" id="JAWDGP010006368">
    <property type="protein sequence ID" value="KAK3742262.1"/>
    <property type="molecule type" value="Genomic_DNA"/>
</dbReference>